<reference evidence="1 2" key="1">
    <citation type="submission" date="2019-06" db="EMBL/GenBank/DDBJ databases">
        <title>Whole genome shotgun sequence of Komagataeibacter hansenii NBRC 14820.</title>
        <authorList>
            <person name="Hosoyama A."/>
            <person name="Uohara A."/>
            <person name="Ohji S."/>
            <person name="Ichikawa N."/>
        </authorList>
    </citation>
    <scope>NUCLEOTIDE SEQUENCE [LARGE SCALE GENOMIC DNA]</scope>
    <source>
        <strain evidence="1 2">NBRC 14820</strain>
    </source>
</reference>
<gene>
    <name evidence="1" type="ORF">GHA01_19660</name>
</gene>
<comment type="caution">
    <text evidence="1">The sequence shown here is derived from an EMBL/GenBank/DDBJ whole genome shotgun (WGS) entry which is preliminary data.</text>
</comment>
<evidence type="ECO:0000313" key="2">
    <source>
        <dbReference type="Proteomes" id="UP000319478"/>
    </source>
</evidence>
<evidence type="ECO:0000313" key="1">
    <source>
        <dbReference type="EMBL" id="GEC64117.1"/>
    </source>
</evidence>
<proteinExistence type="predicted"/>
<name>A0ABQ0SFN6_NOVHA</name>
<accession>A0ABQ0SFN6</accession>
<dbReference type="RefSeq" id="WP_048859016.1">
    <property type="nucleotide sequence ID" value="NZ_BJNN01000108.1"/>
</dbReference>
<protein>
    <submittedName>
        <fullName evidence="1">Uncharacterized protein</fullName>
    </submittedName>
</protein>
<keyword evidence="2" id="KW-1185">Reference proteome</keyword>
<organism evidence="1 2">
    <name type="scientific">Novacetimonas hansenii</name>
    <name type="common">Komagataeibacter hansenii</name>
    <dbReference type="NCBI Taxonomy" id="436"/>
    <lineage>
        <taxon>Bacteria</taxon>
        <taxon>Pseudomonadati</taxon>
        <taxon>Pseudomonadota</taxon>
        <taxon>Alphaproteobacteria</taxon>
        <taxon>Acetobacterales</taxon>
        <taxon>Acetobacteraceae</taxon>
        <taxon>Novacetimonas</taxon>
    </lineage>
</organism>
<sequence length="222" mass="24001">MLPNVAVCNALLSSTGGLGQNISWEPSAPCPCIGGTLNAPQPNCPQCHGIGHIWFAAQAAWSAMTSMKLVRQWAQYGEWMSGDIVMSIPSDSPFFAAGEYDRVTLSQSSEPFGRTITVGENDRLAFTPLSIDRVFWLSADGSEIITGGIPVVNADGTLTWPADLPVPAAGQTFTMTGRRSPLYFLFRDFPQDREHASGLQLPRRVVLRKFDLLGATQGGVTR</sequence>
<dbReference type="EMBL" id="BJNN01000108">
    <property type="protein sequence ID" value="GEC64117.1"/>
    <property type="molecule type" value="Genomic_DNA"/>
</dbReference>
<dbReference type="Proteomes" id="UP000319478">
    <property type="component" value="Unassembled WGS sequence"/>
</dbReference>